<evidence type="ECO:0000313" key="2">
    <source>
        <dbReference type="EMBL" id="MDG3013104.1"/>
    </source>
</evidence>
<evidence type="ECO:0000256" key="1">
    <source>
        <dbReference type="SAM" id="Phobius"/>
    </source>
</evidence>
<keyword evidence="1" id="KW-0812">Transmembrane</keyword>
<accession>A0A9X4LVB5</accession>
<dbReference type="Proteomes" id="UP001152755">
    <property type="component" value="Unassembled WGS sequence"/>
</dbReference>
<proteinExistence type="predicted"/>
<name>A0A9X4LVB5_9ACTN</name>
<dbReference type="RefSeq" id="WP_277829554.1">
    <property type="nucleotide sequence ID" value="NZ_JAAIVF010000001.1"/>
</dbReference>
<organism evidence="2 3">
    <name type="scientific">Speluncibacter jeojiensis</name>
    <dbReference type="NCBI Taxonomy" id="2710754"/>
    <lineage>
        <taxon>Bacteria</taxon>
        <taxon>Bacillati</taxon>
        <taxon>Actinomycetota</taxon>
        <taxon>Actinomycetes</taxon>
        <taxon>Mycobacteriales</taxon>
        <taxon>Speluncibacteraceae</taxon>
        <taxon>Speluncibacter</taxon>
    </lineage>
</organism>
<sequence length="187" mass="19647">MTRPAPDAQAPAAAAATDAVQRGWRWLTSSEVTPGEAAGRISAYVYGNILILAALVPLTLSKSDTAGILIVVGTSFSTFLAHLFAESVGDQVRGSPEPLSRLLRDSLPILTSAVIPVLVLVTVWQGWLTPRLGHLLAELYLVVRLAGIPVVITRLRGTRPTGATLFGGLGLVVVALVIVVLKVAFAH</sequence>
<feature type="transmembrane region" description="Helical" evidence="1">
    <location>
        <begin position="164"/>
        <end position="185"/>
    </location>
</feature>
<reference evidence="2" key="1">
    <citation type="submission" date="2022-08" db="EMBL/GenBank/DDBJ databases">
        <title>Genome analysis of Corynebacteriales strain.</title>
        <authorList>
            <person name="Lee S.D."/>
        </authorList>
    </citation>
    <scope>NUCLEOTIDE SEQUENCE</scope>
    <source>
        <strain evidence="2">D3-21</strain>
    </source>
</reference>
<gene>
    <name evidence="2" type="ORF">NVS88_00840</name>
</gene>
<protein>
    <submittedName>
        <fullName evidence="2">Uncharacterized protein</fullName>
    </submittedName>
</protein>
<keyword evidence="1" id="KW-1133">Transmembrane helix</keyword>
<keyword evidence="3" id="KW-1185">Reference proteome</keyword>
<feature type="transmembrane region" description="Helical" evidence="1">
    <location>
        <begin position="106"/>
        <end position="127"/>
    </location>
</feature>
<comment type="caution">
    <text evidence="2">The sequence shown here is derived from an EMBL/GenBank/DDBJ whole genome shotgun (WGS) entry which is preliminary data.</text>
</comment>
<feature type="transmembrane region" description="Helical" evidence="1">
    <location>
        <begin position="43"/>
        <end position="60"/>
    </location>
</feature>
<feature type="transmembrane region" description="Helical" evidence="1">
    <location>
        <begin position="66"/>
        <end position="85"/>
    </location>
</feature>
<keyword evidence="1" id="KW-0472">Membrane</keyword>
<dbReference type="AlphaFoldDB" id="A0A9X4LVB5"/>
<evidence type="ECO:0000313" key="3">
    <source>
        <dbReference type="Proteomes" id="UP001152755"/>
    </source>
</evidence>
<dbReference type="EMBL" id="JANRHA010000001">
    <property type="protein sequence ID" value="MDG3013104.1"/>
    <property type="molecule type" value="Genomic_DNA"/>
</dbReference>